<dbReference type="InterPro" id="IPR038765">
    <property type="entry name" value="Papain-like_cys_pep_sf"/>
</dbReference>
<dbReference type="AlphaFoldDB" id="A0A7W7YES0"/>
<dbReference type="PANTHER" id="PTHR47053:SF1">
    <property type="entry name" value="MUREIN DD-ENDOPEPTIDASE MEPH-RELATED"/>
    <property type="match status" value="1"/>
</dbReference>
<keyword evidence="2" id="KW-0645">Protease</keyword>
<feature type="signal peptide" evidence="6">
    <location>
        <begin position="1"/>
        <end position="23"/>
    </location>
</feature>
<feature type="chain" id="PRO_5031348110" evidence="6">
    <location>
        <begin position="24"/>
        <end position="428"/>
    </location>
</feature>
<feature type="compositionally biased region" description="Low complexity" evidence="5">
    <location>
        <begin position="50"/>
        <end position="60"/>
    </location>
</feature>
<evidence type="ECO:0000256" key="2">
    <source>
        <dbReference type="ARBA" id="ARBA00022670"/>
    </source>
</evidence>
<dbReference type="InterPro" id="IPR000064">
    <property type="entry name" value="NLP_P60_dom"/>
</dbReference>
<keyword evidence="4" id="KW-0788">Thiol protease</keyword>
<feature type="compositionally biased region" description="Basic and acidic residues" evidence="5">
    <location>
        <begin position="61"/>
        <end position="73"/>
    </location>
</feature>
<comment type="caution">
    <text evidence="8">The sequence shown here is derived from an EMBL/GenBank/DDBJ whole genome shotgun (WGS) entry which is preliminary data.</text>
</comment>
<dbReference type="EMBL" id="JACHIG010000010">
    <property type="protein sequence ID" value="MBB5034530.1"/>
    <property type="molecule type" value="Genomic_DNA"/>
</dbReference>
<feature type="region of interest" description="Disordered" evidence="5">
    <location>
        <begin position="27"/>
        <end position="80"/>
    </location>
</feature>
<feature type="compositionally biased region" description="Basic and acidic residues" evidence="5">
    <location>
        <begin position="335"/>
        <end position="345"/>
    </location>
</feature>
<keyword evidence="9" id="KW-1185">Reference proteome</keyword>
<comment type="similarity">
    <text evidence="1">Belongs to the peptidase C40 family.</text>
</comment>
<keyword evidence="6" id="KW-0732">Signal</keyword>
<feature type="region of interest" description="Disordered" evidence="5">
    <location>
        <begin position="288"/>
        <end position="416"/>
    </location>
</feature>
<evidence type="ECO:0000313" key="9">
    <source>
        <dbReference type="Proteomes" id="UP000590740"/>
    </source>
</evidence>
<dbReference type="GO" id="GO:0008234">
    <property type="term" value="F:cysteine-type peptidase activity"/>
    <property type="evidence" value="ECO:0007669"/>
    <property type="project" value="UniProtKB-KW"/>
</dbReference>
<feature type="compositionally biased region" description="Low complexity" evidence="5">
    <location>
        <begin position="372"/>
        <end position="384"/>
    </location>
</feature>
<dbReference type="PANTHER" id="PTHR47053">
    <property type="entry name" value="MUREIN DD-ENDOPEPTIDASE MEPH-RELATED"/>
    <property type="match status" value="1"/>
</dbReference>
<dbReference type="Pfam" id="PF00877">
    <property type="entry name" value="NLPC_P60"/>
    <property type="match status" value="1"/>
</dbReference>
<evidence type="ECO:0000256" key="3">
    <source>
        <dbReference type="ARBA" id="ARBA00022801"/>
    </source>
</evidence>
<evidence type="ECO:0000256" key="6">
    <source>
        <dbReference type="SAM" id="SignalP"/>
    </source>
</evidence>
<dbReference type="SUPFAM" id="SSF54001">
    <property type="entry name" value="Cysteine proteinases"/>
    <property type="match status" value="1"/>
</dbReference>
<evidence type="ECO:0000313" key="8">
    <source>
        <dbReference type="EMBL" id="MBB5034530.1"/>
    </source>
</evidence>
<name>A0A7W7YES0_9BACT</name>
<dbReference type="RefSeq" id="WP_184342430.1">
    <property type="nucleotide sequence ID" value="NZ_JACHIG010000010.1"/>
</dbReference>
<gene>
    <name evidence="8" type="ORF">HNQ65_004135</name>
</gene>
<dbReference type="GO" id="GO:0006508">
    <property type="term" value="P:proteolysis"/>
    <property type="evidence" value="ECO:0007669"/>
    <property type="project" value="UniProtKB-KW"/>
</dbReference>
<reference evidence="8 9" key="1">
    <citation type="submission" date="2020-08" db="EMBL/GenBank/DDBJ databases">
        <title>Genomic Encyclopedia of Type Strains, Phase IV (KMG-IV): sequencing the most valuable type-strain genomes for metagenomic binning, comparative biology and taxonomic classification.</title>
        <authorList>
            <person name="Goeker M."/>
        </authorList>
    </citation>
    <scope>NUCLEOTIDE SEQUENCE [LARGE SCALE GENOMIC DNA]</scope>
    <source>
        <strain evidence="8 9">DSM 12252</strain>
    </source>
</reference>
<organism evidence="8 9">
    <name type="scientific">Prosthecobacter vanneervenii</name>
    <dbReference type="NCBI Taxonomy" id="48466"/>
    <lineage>
        <taxon>Bacteria</taxon>
        <taxon>Pseudomonadati</taxon>
        <taxon>Verrucomicrobiota</taxon>
        <taxon>Verrucomicrobiia</taxon>
        <taxon>Verrucomicrobiales</taxon>
        <taxon>Verrucomicrobiaceae</taxon>
        <taxon>Prosthecobacter</taxon>
    </lineage>
</organism>
<protein>
    <submittedName>
        <fullName evidence="8">Cell wall-associated NlpC family hydrolase</fullName>
    </submittedName>
</protein>
<dbReference type="Gene3D" id="3.90.1720.10">
    <property type="entry name" value="endopeptidase domain like (from Nostoc punctiforme)"/>
    <property type="match status" value="1"/>
</dbReference>
<evidence type="ECO:0000256" key="4">
    <source>
        <dbReference type="ARBA" id="ARBA00022807"/>
    </source>
</evidence>
<keyword evidence="3 8" id="KW-0378">Hydrolase</keyword>
<feature type="domain" description="NlpC/P60" evidence="7">
    <location>
        <begin position="122"/>
        <end position="216"/>
    </location>
</feature>
<evidence type="ECO:0000256" key="1">
    <source>
        <dbReference type="ARBA" id="ARBA00007074"/>
    </source>
</evidence>
<accession>A0A7W7YES0</accession>
<feature type="compositionally biased region" description="Polar residues" evidence="5">
    <location>
        <begin position="314"/>
        <end position="328"/>
    </location>
</feature>
<evidence type="ECO:0000256" key="5">
    <source>
        <dbReference type="SAM" id="MobiDB-lite"/>
    </source>
</evidence>
<sequence>MQTSLRLLLVVWLAVWTGAPLLAATTSTTKKKQSAAGHSTAAKKSDTDSDSAPAKSTAAKTDAKDKDATKAQADDDEAAATPTHALVSTLSIEDIRGFEHYPKQIQSLVQSCLALTHLELGYLYGSHEPSKGGMDCSGTIYHVLHFQGLKDVPRQSDEMCNWVDKKSQLHLTPTATSFDSEEFAALKPGDLLFWTSPTETTRKLPVTHVMVYLGKLKKTGKRIVFGSSDGRSYMGERRSGVSVFDFSLPQPGSTKHFYAYGPSPGLLPPEPKPAEPERPVIAAVTQPPAPAPLAKQTPVVKETAVAKETPSPKAVSSVTPKTSASKDSQVAVAKEPAEPKEEVRKAVAVTTDTPTESATKKATVVETKADAPPKTSTTSKPKAATTKKRSTTVASSSTRRRTPAAPPKSAFEQRVDRAVSSVRRFFQQ</sequence>
<proteinExistence type="inferred from homology"/>
<evidence type="ECO:0000259" key="7">
    <source>
        <dbReference type="Pfam" id="PF00877"/>
    </source>
</evidence>
<dbReference type="Proteomes" id="UP000590740">
    <property type="component" value="Unassembled WGS sequence"/>
</dbReference>
<dbReference type="InterPro" id="IPR051202">
    <property type="entry name" value="Peptidase_C40"/>
</dbReference>
<feature type="compositionally biased region" description="Low complexity" evidence="5">
    <location>
        <begin position="27"/>
        <end position="42"/>
    </location>
</feature>